<dbReference type="InterPro" id="IPR001204">
    <property type="entry name" value="Phos_transporter"/>
</dbReference>
<keyword evidence="10" id="KW-1185">Reference proteome</keyword>
<dbReference type="PANTHER" id="PTHR11101:SF80">
    <property type="entry name" value="PHOSPHATE TRANSPORTER"/>
    <property type="match status" value="1"/>
</dbReference>
<evidence type="ECO:0000256" key="4">
    <source>
        <dbReference type="ARBA" id="ARBA00022692"/>
    </source>
</evidence>
<evidence type="ECO:0000256" key="6">
    <source>
        <dbReference type="ARBA" id="ARBA00023136"/>
    </source>
</evidence>
<dbReference type="AlphaFoldDB" id="A0ABD3RJI4"/>
<reference evidence="9 10" key="1">
    <citation type="submission" date="2024-10" db="EMBL/GenBank/DDBJ databases">
        <title>Updated reference genomes for cyclostephanoid diatoms.</title>
        <authorList>
            <person name="Roberts W.R."/>
            <person name="Alverson A.J."/>
        </authorList>
    </citation>
    <scope>NUCLEOTIDE SEQUENCE [LARGE SCALE GENOMIC DNA]</scope>
    <source>
        <strain evidence="9 10">AJA228-03</strain>
    </source>
</reference>
<evidence type="ECO:0000313" key="10">
    <source>
        <dbReference type="Proteomes" id="UP001530377"/>
    </source>
</evidence>
<dbReference type="Proteomes" id="UP001530377">
    <property type="component" value="Unassembled WGS sequence"/>
</dbReference>
<accession>A0ABD3RJI4</accession>
<keyword evidence="5 7" id="KW-1133">Transmembrane helix</keyword>
<evidence type="ECO:0000256" key="5">
    <source>
        <dbReference type="ARBA" id="ARBA00022989"/>
    </source>
</evidence>
<keyword evidence="2 7" id="KW-0813">Transport</keyword>
<feature type="transmembrane region" description="Helical" evidence="7">
    <location>
        <begin position="47"/>
        <end position="66"/>
    </location>
</feature>
<evidence type="ECO:0000256" key="3">
    <source>
        <dbReference type="ARBA" id="ARBA00022592"/>
    </source>
</evidence>
<name>A0ABD3RJI4_9STRA</name>
<evidence type="ECO:0000313" key="9">
    <source>
        <dbReference type="EMBL" id="KAL3810671.1"/>
    </source>
</evidence>
<comment type="function">
    <text evidence="7">Sodium-phosphate symporter.</text>
</comment>
<evidence type="ECO:0000256" key="1">
    <source>
        <dbReference type="ARBA" id="ARBA00004141"/>
    </source>
</evidence>
<evidence type="ECO:0000256" key="2">
    <source>
        <dbReference type="ARBA" id="ARBA00022448"/>
    </source>
</evidence>
<feature type="transmembrane region" description="Helical" evidence="7">
    <location>
        <begin position="403"/>
        <end position="422"/>
    </location>
</feature>
<keyword evidence="6 7" id="KW-0472">Membrane</keyword>
<feature type="transmembrane region" description="Helical" evidence="7">
    <location>
        <begin position="86"/>
        <end position="110"/>
    </location>
</feature>
<dbReference type="PANTHER" id="PTHR11101">
    <property type="entry name" value="PHOSPHATE TRANSPORTER"/>
    <property type="match status" value="1"/>
</dbReference>
<comment type="subcellular location">
    <subcellularLocation>
        <location evidence="1 7">Membrane</location>
        <topology evidence="1 7">Multi-pass membrane protein</topology>
    </subcellularLocation>
</comment>
<proteinExistence type="inferred from homology"/>
<feature type="transmembrane region" description="Helical" evidence="7">
    <location>
        <begin position="6"/>
        <end position="26"/>
    </location>
</feature>
<dbReference type="GO" id="GO:0006817">
    <property type="term" value="P:phosphate ion transport"/>
    <property type="evidence" value="ECO:0007669"/>
    <property type="project" value="UniProtKB-KW"/>
</dbReference>
<sequence length="531" mass="57628">MALTEYLWIAILGGIIGFMYGFLIGANDVANAFASSVSAKSVTLRQAVMIASVCEFGGAVFLGSSVTNTVRSKIFDVDLFGNEPEVLMFGMFTSLCSASFWLFIATYFGLPVSTTHDVVGCILGFALASKGFSSIHWNTITKIFVSWLVSPIASGLVAAIFFGSVKFFVMKAEKPFERAYYTFPIVLTIGIGVDLFYVLVKGASSYKLEEKLGLGVLIAVSFGFGAFFGVLWVFVFGPCVKRRIETQMATKSAERETATNKESDVEATSSPRVENQEEDFDSFENFLHGEAPTPETRSTPEPPATELSASWYKKFKDNTVDQDLHAQAMHESAKAQLIWDNEEQFDEGAENLFNYIQVFTASLNSFAHGANDVANTIAPMSAVINIYMTGEVSSNTGVPKWMLAYGGFAIVMGLLLFGYRVMKSLGYKLTMLSASRGSSAELGSSLTVVTASFLGIPVSSTQCIVGAVTAVGLIGGRQAVDWLFFVKICCSWAGLFFMAVTFSAGFFSFCYYSPSAVYPAYQDQVTIAGEE</sequence>
<keyword evidence="4 7" id="KW-0812">Transmembrane</keyword>
<feature type="transmembrane region" description="Helical" evidence="7">
    <location>
        <begin position="143"/>
        <end position="169"/>
    </location>
</feature>
<feature type="transmembrane region" description="Helical" evidence="7">
    <location>
        <begin position="482"/>
        <end position="509"/>
    </location>
</feature>
<dbReference type="GO" id="GO:0016020">
    <property type="term" value="C:membrane"/>
    <property type="evidence" value="ECO:0007669"/>
    <property type="project" value="UniProtKB-SubCell"/>
</dbReference>
<gene>
    <name evidence="9" type="ORF">ACHAXA_003275</name>
</gene>
<feature type="compositionally biased region" description="Basic and acidic residues" evidence="8">
    <location>
        <begin position="252"/>
        <end position="264"/>
    </location>
</feature>
<protein>
    <recommendedName>
        <fullName evidence="7">Phosphate transporter</fullName>
    </recommendedName>
</protein>
<dbReference type="Pfam" id="PF01384">
    <property type="entry name" value="PHO4"/>
    <property type="match status" value="1"/>
</dbReference>
<comment type="similarity">
    <text evidence="7">Belongs to the inorganic phosphate transporter (PiT) (TC 2.A.20) family.</text>
</comment>
<organism evidence="9 10">
    <name type="scientific">Cyclostephanos tholiformis</name>
    <dbReference type="NCBI Taxonomy" id="382380"/>
    <lineage>
        <taxon>Eukaryota</taxon>
        <taxon>Sar</taxon>
        <taxon>Stramenopiles</taxon>
        <taxon>Ochrophyta</taxon>
        <taxon>Bacillariophyta</taxon>
        <taxon>Coscinodiscophyceae</taxon>
        <taxon>Thalassiosirophycidae</taxon>
        <taxon>Stephanodiscales</taxon>
        <taxon>Stephanodiscaceae</taxon>
        <taxon>Cyclostephanos</taxon>
    </lineage>
</organism>
<comment type="caution">
    <text evidence="9">The sequence shown here is derived from an EMBL/GenBank/DDBJ whole genome shotgun (WGS) entry which is preliminary data.</text>
</comment>
<feature type="region of interest" description="Disordered" evidence="8">
    <location>
        <begin position="248"/>
        <end position="277"/>
    </location>
</feature>
<dbReference type="EMBL" id="JALLPB020000312">
    <property type="protein sequence ID" value="KAL3810671.1"/>
    <property type="molecule type" value="Genomic_DNA"/>
</dbReference>
<keyword evidence="3 7" id="KW-0592">Phosphate transport</keyword>
<feature type="transmembrane region" description="Helical" evidence="7">
    <location>
        <begin position="212"/>
        <end position="235"/>
    </location>
</feature>
<feature type="transmembrane region" description="Helical" evidence="7">
    <location>
        <begin position="181"/>
        <end position="200"/>
    </location>
</feature>
<evidence type="ECO:0000256" key="8">
    <source>
        <dbReference type="SAM" id="MobiDB-lite"/>
    </source>
</evidence>
<feature type="transmembrane region" description="Helical" evidence="7">
    <location>
        <begin position="442"/>
        <end position="475"/>
    </location>
</feature>
<evidence type="ECO:0000256" key="7">
    <source>
        <dbReference type="RuleBase" id="RU363058"/>
    </source>
</evidence>